<dbReference type="AlphaFoldDB" id="A0A4U8YY57"/>
<evidence type="ECO:0000256" key="1">
    <source>
        <dbReference type="ARBA" id="ARBA00004141"/>
    </source>
</evidence>
<evidence type="ECO:0000256" key="2">
    <source>
        <dbReference type="ARBA" id="ARBA00006175"/>
    </source>
</evidence>
<dbReference type="PRINTS" id="PR00783">
    <property type="entry name" value="MINTRINSICP"/>
</dbReference>
<evidence type="ECO:0000256" key="6">
    <source>
        <dbReference type="ARBA" id="ARBA00023136"/>
    </source>
</evidence>
<dbReference type="InterPro" id="IPR022357">
    <property type="entry name" value="MIP_CS"/>
</dbReference>
<dbReference type="PROSITE" id="PS00221">
    <property type="entry name" value="MIP"/>
    <property type="match status" value="1"/>
</dbReference>
<keyword evidence="6 8" id="KW-0472">Membrane</keyword>
<dbReference type="Gene3D" id="1.20.1080.10">
    <property type="entry name" value="Glycerol uptake facilitator protein"/>
    <property type="match status" value="1"/>
</dbReference>
<dbReference type="Proteomes" id="UP000507962">
    <property type="component" value="Unassembled WGS sequence"/>
</dbReference>
<dbReference type="InterPro" id="IPR023271">
    <property type="entry name" value="Aquaporin-like"/>
</dbReference>
<comment type="similarity">
    <text evidence="2 7">Belongs to the MIP/aquaporin (TC 1.A.8) family.</text>
</comment>
<evidence type="ECO:0000256" key="5">
    <source>
        <dbReference type="ARBA" id="ARBA00022989"/>
    </source>
</evidence>
<evidence type="ECO:0000256" key="7">
    <source>
        <dbReference type="RuleBase" id="RU000477"/>
    </source>
</evidence>
<dbReference type="RefSeq" id="WP_180144102.1">
    <property type="nucleotide sequence ID" value="NZ_CAADHO010000009.1"/>
</dbReference>
<keyword evidence="4 7" id="KW-0812">Transmembrane</keyword>
<dbReference type="GO" id="GO:0005886">
    <property type="term" value="C:plasma membrane"/>
    <property type="evidence" value="ECO:0007669"/>
    <property type="project" value="TreeGrafter"/>
</dbReference>
<dbReference type="InterPro" id="IPR000425">
    <property type="entry name" value="MIP"/>
</dbReference>
<keyword evidence="10" id="KW-1185">Reference proteome</keyword>
<dbReference type="SUPFAM" id="SSF81338">
    <property type="entry name" value="Aquaporin-like"/>
    <property type="match status" value="1"/>
</dbReference>
<sequence length="235" mass="24673">MSSFLGELIGTLILTLFGCGVVGGVVLNKSKAQDSGWIVITLGWGFAVAFAVYLVGKYSGAHVNPAVTIGLATIGLFPWADVPMYIAGQMIGAFIGATLVYLHYYPHWAETEDKEAKLAVFATGPAINNPMANLFSEILGTAILVFGLLGIGANKFSEGLNPLIVGFFIAAIGLSFGGTTGYAINPARDLGPRLTHFFMPIAGKRDSDWGYAWIPVVGPIIGGVAGALLYKAIVM</sequence>
<dbReference type="PANTHER" id="PTHR43829">
    <property type="entry name" value="AQUAPORIN OR AQUAGLYCEROPORIN RELATED"/>
    <property type="match status" value="1"/>
</dbReference>
<dbReference type="PANTHER" id="PTHR43829:SF9">
    <property type="entry name" value="AQUAPORIN-9"/>
    <property type="match status" value="1"/>
</dbReference>
<gene>
    <name evidence="9" type="ORF">MSL71_40870</name>
</gene>
<keyword evidence="5 8" id="KW-1133">Transmembrane helix</keyword>
<dbReference type="GO" id="GO:0015254">
    <property type="term" value="F:glycerol channel activity"/>
    <property type="evidence" value="ECO:0007669"/>
    <property type="project" value="TreeGrafter"/>
</dbReference>
<evidence type="ECO:0000313" key="10">
    <source>
        <dbReference type="Proteomes" id="UP000507962"/>
    </source>
</evidence>
<feature type="transmembrane region" description="Helical" evidence="8">
    <location>
        <begin position="131"/>
        <end position="151"/>
    </location>
</feature>
<dbReference type="Pfam" id="PF00230">
    <property type="entry name" value="MIP"/>
    <property type="match status" value="1"/>
</dbReference>
<proteinExistence type="inferred from homology"/>
<feature type="transmembrane region" description="Helical" evidence="8">
    <location>
        <begin position="86"/>
        <end position="104"/>
    </location>
</feature>
<feature type="transmembrane region" description="Helical" evidence="8">
    <location>
        <begin position="6"/>
        <end position="27"/>
    </location>
</feature>
<name>A0A4U8YY57_9BACT</name>
<dbReference type="InterPro" id="IPR050363">
    <property type="entry name" value="MIP/Aquaporin"/>
</dbReference>
<evidence type="ECO:0000256" key="3">
    <source>
        <dbReference type="ARBA" id="ARBA00022448"/>
    </source>
</evidence>
<evidence type="ECO:0000256" key="4">
    <source>
        <dbReference type="ARBA" id="ARBA00022692"/>
    </source>
</evidence>
<evidence type="ECO:0000313" key="9">
    <source>
        <dbReference type="EMBL" id="VFQ46423.1"/>
    </source>
</evidence>
<reference evidence="9 10" key="1">
    <citation type="submission" date="2019-03" db="EMBL/GenBank/DDBJ databases">
        <authorList>
            <person name="Nijsse B."/>
        </authorList>
    </citation>
    <scope>NUCLEOTIDE SEQUENCE [LARGE SCALE GENOMIC DNA]</scope>
    <source>
        <strain evidence="9">Desulfoluna butyratoxydans MSL71</strain>
    </source>
</reference>
<feature type="transmembrane region" description="Helical" evidence="8">
    <location>
        <begin position="36"/>
        <end position="55"/>
    </location>
</feature>
<dbReference type="EMBL" id="CAADHO010000009">
    <property type="protein sequence ID" value="VFQ46423.1"/>
    <property type="molecule type" value="Genomic_DNA"/>
</dbReference>
<feature type="transmembrane region" description="Helical" evidence="8">
    <location>
        <begin position="209"/>
        <end position="230"/>
    </location>
</feature>
<keyword evidence="3 7" id="KW-0813">Transport</keyword>
<comment type="subcellular location">
    <subcellularLocation>
        <location evidence="1">Membrane</location>
        <topology evidence="1">Multi-pass membrane protein</topology>
    </subcellularLocation>
</comment>
<protein>
    <submittedName>
        <fullName evidence="9">Major intrinsic protein</fullName>
    </submittedName>
</protein>
<accession>A0A4U8YY57</accession>
<organism evidence="9 10">
    <name type="scientific">Desulfoluna butyratoxydans</name>
    <dbReference type="NCBI Taxonomy" id="231438"/>
    <lineage>
        <taxon>Bacteria</taxon>
        <taxon>Pseudomonadati</taxon>
        <taxon>Thermodesulfobacteriota</taxon>
        <taxon>Desulfobacteria</taxon>
        <taxon>Desulfobacterales</taxon>
        <taxon>Desulfolunaceae</taxon>
        <taxon>Desulfoluna</taxon>
    </lineage>
</organism>
<evidence type="ECO:0000256" key="8">
    <source>
        <dbReference type="SAM" id="Phobius"/>
    </source>
</evidence>
<feature type="transmembrane region" description="Helical" evidence="8">
    <location>
        <begin position="61"/>
        <end position="79"/>
    </location>
</feature>
<feature type="transmembrane region" description="Helical" evidence="8">
    <location>
        <begin position="163"/>
        <end position="184"/>
    </location>
</feature>
<dbReference type="NCBIfam" id="TIGR00861">
    <property type="entry name" value="MIP"/>
    <property type="match status" value="1"/>
</dbReference>